<reference evidence="4" key="1">
    <citation type="submission" date="2019-08" db="EMBL/GenBank/DDBJ databases">
        <authorList>
            <person name="Kucharzyk K."/>
            <person name="Murdoch R.W."/>
            <person name="Higgins S."/>
            <person name="Loffler F."/>
        </authorList>
    </citation>
    <scope>NUCLEOTIDE SEQUENCE</scope>
</reference>
<keyword evidence="2" id="KW-0378">Hydrolase</keyword>
<protein>
    <submittedName>
        <fullName evidence="4">Uncharacterized protein</fullName>
    </submittedName>
</protein>
<dbReference type="Pfam" id="PF04616">
    <property type="entry name" value="Glyco_hydro_43"/>
    <property type="match status" value="1"/>
</dbReference>
<dbReference type="InterPro" id="IPR023296">
    <property type="entry name" value="Glyco_hydro_beta-prop_sf"/>
</dbReference>
<dbReference type="Gene3D" id="2.115.10.20">
    <property type="entry name" value="Glycosyl hydrolase domain, family 43"/>
    <property type="match status" value="1"/>
</dbReference>
<keyword evidence="3" id="KW-0326">Glycosidase</keyword>
<gene>
    <name evidence="4" type="ORF">SDC9_99939</name>
</gene>
<dbReference type="EMBL" id="VSSQ01014209">
    <property type="protein sequence ID" value="MPM53174.1"/>
    <property type="molecule type" value="Genomic_DNA"/>
</dbReference>
<dbReference type="AlphaFoldDB" id="A0A645AUC2"/>
<dbReference type="GO" id="GO:0004553">
    <property type="term" value="F:hydrolase activity, hydrolyzing O-glycosyl compounds"/>
    <property type="evidence" value="ECO:0007669"/>
    <property type="project" value="InterPro"/>
</dbReference>
<name>A0A645AUC2_9ZZZZ</name>
<comment type="caution">
    <text evidence="4">The sequence shown here is derived from an EMBL/GenBank/DDBJ whole genome shotgun (WGS) entry which is preliminary data.</text>
</comment>
<evidence type="ECO:0000313" key="4">
    <source>
        <dbReference type="EMBL" id="MPM53174.1"/>
    </source>
</evidence>
<organism evidence="4">
    <name type="scientific">bioreactor metagenome</name>
    <dbReference type="NCBI Taxonomy" id="1076179"/>
    <lineage>
        <taxon>unclassified sequences</taxon>
        <taxon>metagenomes</taxon>
        <taxon>ecological metagenomes</taxon>
    </lineage>
</organism>
<evidence type="ECO:0000256" key="1">
    <source>
        <dbReference type="ARBA" id="ARBA00009865"/>
    </source>
</evidence>
<evidence type="ECO:0000256" key="3">
    <source>
        <dbReference type="ARBA" id="ARBA00023295"/>
    </source>
</evidence>
<accession>A0A645AUC2</accession>
<comment type="similarity">
    <text evidence="1">Belongs to the glycosyl hydrolase 43 family.</text>
</comment>
<sequence>MNWRDAGIAFDLRDGRQPGLNPGCVIERPKVVRNAAGKFVMRFHLERNGNAYSDAMQGVATADRPEGPFQLTWQGRPNPGIWPLNTPEELRDPERIAAARRETATISNGCNARTPEVSVLGYDVESGTGQQSRDLTVFLDDDGRGYAVYSSEKNSTTHLAELDADYIGFTGRYWRLFPWRWMEAPVIFKHGGRYYFIASDCTGWAPNAARSAAADSLTGPWTELGNPATGAGGDTTYGGQGTFALTLGGETLFLADRWRPENAIDGRYLWLPVEWEGERPVLRAPGR</sequence>
<dbReference type="SUPFAM" id="SSF75005">
    <property type="entry name" value="Arabinanase/levansucrase/invertase"/>
    <property type="match status" value="1"/>
</dbReference>
<proteinExistence type="inferred from homology"/>
<evidence type="ECO:0000256" key="2">
    <source>
        <dbReference type="ARBA" id="ARBA00022801"/>
    </source>
</evidence>
<dbReference type="PANTHER" id="PTHR22925">
    <property type="entry name" value="GLYCOSYL HYDROLASE 43 FAMILY MEMBER"/>
    <property type="match status" value="1"/>
</dbReference>
<dbReference type="InterPro" id="IPR006710">
    <property type="entry name" value="Glyco_hydro_43"/>
</dbReference>
<dbReference type="GO" id="GO:0005975">
    <property type="term" value="P:carbohydrate metabolic process"/>
    <property type="evidence" value="ECO:0007669"/>
    <property type="project" value="InterPro"/>
</dbReference>
<dbReference type="PANTHER" id="PTHR22925:SF3">
    <property type="entry name" value="GLYCOSYL HYDROLASE FAMILY PROTEIN 43"/>
    <property type="match status" value="1"/>
</dbReference>